<dbReference type="Proteomes" id="UP000678228">
    <property type="component" value="Unassembled WGS sequence"/>
</dbReference>
<keyword evidence="3" id="KW-0964">Secreted</keyword>
<evidence type="ECO:0000256" key="3">
    <source>
        <dbReference type="ARBA" id="ARBA00022525"/>
    </source>
</evidence>
<feature type="domain" description="Gram-positive cocci surface proteins LPxTG" evidence="7">
    <location>
        <begin position="154"/>
        <end position="193"/>
    </location>
</feature>
<keyword evidence="5" id="KW-0572">Peptidoglycan-anchor</keyword>
<comment type="subcellular location">
    <subcellularLocation>
        <location evidence="1">Secreted</location>
        <location evidence="1">Cell wall</location>
        <topology evidence="1">Peptidoglycan-anchor</topology>
    </subcellularLocation>
</comment>
<comment type="caution">
    <text evidence="8">The sequence shown here is derived from an EMBL/GenBank/DDBJ whole genome shotgun (WGS) entry which is preliminary data.</text>
</comment>
<evidence type="ECO:0000256" key="4">
    <source>
        <dbReference type="ARBA" id="ARBA00022729"/>
    </source>
</evidence>
<name>A0A940WTT5_9BACI</name>
<reference evidence="8" key="1">
    <citation type="submission" date="2021-03" db="EMBL/GenBank/DDBJ databases">
        <title>Bacillus suaedae sp. nov., isolated from Suaeda aralocaspica.</title>
        <authorList>
            <person name="Lei R.F.R."/>
        </authorList>
    </citation>
    <scope>NUCLEOTIDE SEQUENCE</scope>
    <source>
        <strain evidence="8">YZJH907-2</strain>
    </source>
</reference>
<evidence type="ECO:0000313" key="9">
    <source>
        <dbReference type="Proteomes" id="UP000678228"/>
    </source>
</evidence>
<evidence type="ECO:0000256" key="1">
    <source>
        <dbReference type="ARBA" id="ARBA00004168"/>
    </source>
</evidence>
<organism evidence="8 9">
    <name type="scientific">Halalkalibacter suaedae</name>
    <dbReference type="NCBI Taxonomy" id="2822140"/>
    <lineage>
        <taxon>Bacteria</taxon>
        <taxon>Bacillati</taxon>
        <taxon>Bacillota</taxon>
        <taxon>Bacilli</taxon>
        <taxon>Bacillales</taxon>
        <taxon>Bacillaceae</taxon>
        <taxon>Halalkalibacter</taxon>
    </lineage>
</organism>
<dbReference type="EMBL" id="JAGKSQ010000004">
    <property type="protein sequence ID" value="MBP3951623.1"/>
    <property type="molecule type" value="Genomic_DNA"/>
</dbReference>
<keyword evidence="9" id="KW-1185">Reference proteome</keyword>
<keyword evidence="6" id="KW-0472">Membrane</keyword>
<keyword evidence="6" id="KW-0812">Transmembrane</keyword>
<keyword evidence="2" id="KW-0134">Cell wall</keyword>
<evidence type="ECO:0000259" key="7">
    <source>
        <dbReference type="Pfam" id="PF00746"/>
    </source>
</evidence>
<gene>
    <name evidence="8" type="ORF">J7W16_10800</name>
</gene>
<feature type="transmembrane region" description="Helical" evidence="6">
    <location>
        <begin position="169"/>
        <end position="189"/>
    </location>
</feature>
<keyword evidence="4" id="KW-0732">Signal</keyword>
<evidence type="ECO:0000313" key="8">
    <source>
        <dbReference type="EMBL" id="MBP3951623.1"/>
    </source>
</evidence>
<protein>
    <submittedName>
        <fullName evidence="8">LPXTG cell wall anchor domain-containing protein</fullName>
    </submittedName>
</protein>
<dbReference type="InterPro" id="IPR019931">
    <property type="entry name" value="LPXTG_anchor"/>
</dbReference>
<evidence type="ECO:0000256" key="5">
    <source>
        <dbReference type="ARBA" id="ARBA00023088"/>
    </source>
</evidence>
<dbReference type="Pfam" id="PF00746">
    <property type="entry name" value="Gram_pos_anchor"/>
    <property type="match status" value="1"/>
</dbReference>
<keyword evidence="6" id="KW-1133">Transmembrane helix</keyword>
<accession>A0A940WTT5</accession>
<proteinExistence type="predicted"/>
<evidence type="ECO:0000256" key="6">
    <source>
        <dbReference type="SAM" id="Phobius"/>
    </source>
</evidence>
<sequence>MLKKAVLDQLSEDAVIVLEFDRIEVEIPVSILKGHEDVEFIFGDVNNEVISKNSNAISGLYDFTLSSNGEAITFTETPITLTFDVDQEKVKNWKNVRVFYIDENGVKQEEITPTKYDSSTGEVIAEVTHFSIYGAFEIADDEVKVGEGQTEVDDQTGKDKLPDTATNQYNWFVIGLLLVVIGSVAFYVARRRNGLNL</sequence>
<evidence type="ECO:0000256" key="2">
    <source>
        <dbReference type="ARBA" id="ARBA00022512"/>
    </source>
</evidence>
<dbReference type="NCBIfam" id="TIGR01167">
    <property type="entry name" value="LPXTG_anchor"/>
    <property type="match status" value="1"/>
</dbReference>
<dbReference type="AlphaFoldDB" id="A0A940WTT5"/>